<dbReference type="EMBL" id="JACYXJ010000002">
    <property type="protein sequence ID" value="MBD8875908.1"/>
    <property type="molecule type" value="Genomic_DNA"/>
</dbReference>
<sequence length="242" mass="27817">MIIKNEIEINRAISYYREEVERHGLFVEEAHDFELLAEICAWRDEREGVNHSLTEQFSPKLFDFSPDNAFFLLVRDADGEVASVQGARLDHLSGISLAGFWQTQQRRIYCDPYPDQVPELGQAHCPEAFEITGKCVYHGNMWLTPAWKGKRLGQPLCRLGQLVAYAKWPLDYIYCFIESALVSKGFAAHQGYAHISPTGTDWIKAPEHIHGDDYLCWNRPRDLDHLARTTNRSVSRARSYSQ</sequence>
<dbReference type="RefSeq" id="WP_192108359.1">
    <property type="nucleotide sequence ID" value="NZ_JACYXJ010000002.1"/>
</dbReference>
<protein>
    <recommendedName>
        <fullName evidence="3">N-acetyltransferase domain-containing protein</fullName>
    </recommendedName>
</protein>
<name>A0ABR9C8K3_9HYPH</name>
<evidence type="ECO:0000313" key="1">
    <source>
        <dbReference type="EMBL" id="MBD8875908.1"/>
    </source>
</evidence>
<organism evidence="1 2">
    <name type="scientific">Roseibium polysiphoniae</name>
    <dbReference type="NCBI Taxonomy" id="2571221"/>
    <lineage>
        <taxon>Bacteria</taxon>
        <taxon>Pseudomonadati</taxon>
        <taxon>Pseudomonadota</taxon>
        <taxon>Alphaproteobacteria</taxon>
        <taxon>Hyphomicrobiales</taxon>
        <taxon>Stappiaceae</taxon>
        <taxon>Roseibium</taxon>
    </lineage>
</organism>
<dbReference type="InterPro" id="IPR016181">
    <property type="entry name" value="Acyl_CoA_acyltransferase"/>
</dbReference>
<reference evidence="1 2" key="1">
    <citation type="submission" date="2020-09" db="EMBL/GenBank/DDBJ databases">
        <title>The genome sequence of type strain Labrenzia polysiphoniae KACC 19711.</title>
        <authorList>
            <person name="Liu Y."/>
        </authorList>
    </citation>
    <scope>NUCLEOTIDE SEQUENCE [LARGE SCALE GENOMIC DNA]</scope>
    <source>
        <strain evidence="1 2">KACC 19711</strain>
    </source>
</reference>
<proteinExistence type="predicted"/>
<keyword evidence="2" id="KW-1185">Reference proteome</keyword>
<evidence type="ECO:0008006" key="3">
    <source>
        <dbReference type="Google" id="ProtNLM"/>
    </source>
</evidence>
<gene>
    <name evidence="1" type="ORF">IG617_06390</name>
</gene>
<dbReference type="Proteomes" id="UP000615687">
    <property type="component" value="Unassembled WGS sequence"/>
</dbReference>
<accession>A0ABR9C8K3</accession>
<comment type="caution">
    <text evidence="1">The sequence shown here is derived from an EMBL/GenBank/DDBJ whole genome shotgun (WGS) entry which is preliminary data.</text>
</comment>
<dbReference type="SUPFAM" id="SSF55729">
    <property type="entry name" value="Acyl-CoA N-acyltransferases (Nat)"/>
    <property type="match status" value="1"/>
</dbReference>
<evidence type="ECO:0000313" key="2">
    <source>
        <dbReference type="Proteomes" id="UP000615687"/>
    </source>
</evidence>